<evidence type="ECO:0000256" key="1">
    <source>
        <dbReference type="ARBA" id="ARBA00004477"/>
    </source>
</evidence>
<keyword evidence="3 7" id="KW-0812">Transmembrane</keyword>
<sequence length="209" mass="24603">MIIDLFNSFPPITRTFLIISIAVNLLCFAGYVKPINIFLNYRLIIEFHNYWRLLSHVFFFGQIGLKTLFYIFFFIRYSKSLELFSFRNREEDYFHLLLTGNSIIFLLKIFVPQASFLGPSITFMIIYIWGKKNAQQLINLIDILHIKGSSLPFLLMVSSYFMKQRTLKLDVIGMIAGHFCYYLGEIYPRLAGGQVPIGFFKKIKQFKRN</sequence>
<dbReference type="GO" id="GO:0006950">
    <property type="term" value="P:response to stress"/>
    <property type="evidence" value="ECO:0007669"/>
    <property type="project" value="UniProtKB-ARBA"/>
</dbReference>
<feature type="transmembrane region" description="Helical" evidence="7">
    <location>
        <begin position="12"/>
        <end position="32"/>
    </location>
</feature>
<evidence type="ECO:0000256" key="3">
    <source>
        <dbReference type="ARBA" id="ARBA00022692"/>
    </source>
</evidence>
<gene>
    <name evidence="8" type="primary">der1</name>
    <name evidence="8" type="ORF">CPARA_2gp263</name>
</gene>
<dbReference type="AlphaFoldDB" id="F2HHX5"/>
<evidence type="ECO:0000313" key="8">
    <source>
        <dbReference type="EMBL" id="AEA38921.1"/>
    </source>
</evidence>
<evidence type="ECO:0000256" key="4">
    <source>
        <dbReference type="ARBA" id="ARBA00022824"/>
    </source>
</evidence>
<proteinExistence type="inferred from homology"/>
<comment type="similarity">
    <text evidence="2 7">Belongs to the derlin family.</text>
</comment>
<evidence type="ECO:0000256" key="5">
    <source>
        <dbReference type="ARBA" id="ARBA00022989"/>
    </source>
</evidence>
<feature type="transmembrane region" description="Helical" evidence="7">
    <location>
        <begin position="103"/>
        <end position="128"/>
    </location>
</feature>
<dbReference type="InterPro" id="IPR007599">
    <property type="entry name" value="DER1"/>
</dbReference>
<keyword evidence="5 7" id="KW-1133">Transmembrane helix</keyword>
<dbReference type="Pfam" id="PF04511">
    <property type="entry name" value="DER1"/>
    <property type="match status" value="1"/>
</dbReference>
<dbReference type="InterPro" id="IPR035952">
    <property type="entry name" value="Rhomboid-like_sf"/>
</dbReference>
<evidence type="ECO:0000256" key="2">
    <source>
        <dbReference type="ARBA" id="ARBA00008917"/>
    </source>
</evidence>
<dbReference type="PANTHER" id="PTHR11009">
    <property type="entry name" value="DER1-LIKE PROTEIN, DERLIN"/>
    <property type="match status" value="1"/>
</dbReference>
<dbReference type="SUPFAM" id="SSF144091">
    <property type="entry name" value="Rhomboid-like"/>
    <property type="match status" value="1"/>
</dbReference>
<protein>
    <recommendedName>
        <fullName evidence="7">Derlin</fullName>
    </recommendedName>
</protein>
<comment type="subcellular location">
    <subcellularLocation>
        <location evidence="1 7">Endoplasmic reticulum membrane</location>
        <topology evidence="1 7">Multi-pass membrane protein</topology>
    </subcellularLocation>
</comment>
<organism evidence="8 9">
    <name type="scientific">Cryptomonas paramaecium</name>
    <dbReference type="NCBI Taxonomy" id="2898"/>
    <lineage>
        <taxon>Eukaryota</taxon>
        <taxon>Cryptophyceae</taxon>
        <taxon>Cryptomonadales</taxon>
        <taxon>Cryptomonadaceae</taxon>
        <taxon>Cryptomonas</taxon>
    </lineage>
</organism>
<accession>F2HHX5</accession>
<reference evidence="8 9" key="1">
    <citation type="journal article" date="2011" name="Genome Biol. Evol.">
        <title>Complete nucleomorph genome sequence of the nonphotosynthetic alga Cryptomonas paramecium reveals a core nucleomorph gene set.</title>
        <authorList>
            <person name="Tanifuji G."/>
            <person name="Onodera N.T."/>
            <person name="Wheeler T.J."/>
            <person name="Dlutek M."/>
            <person name="Donaher N."/>
            <person name="Archibald J.M."/>
        </authorList>
    </citation>
    <scope>NUCLEOTIDE SEQUENCE [LARGE SCALE GENOMIC DNA]</scope>
    <source>
        <strain evidence="8 9">CCAP977/2A</strain>
    </source>
</reference>
<dbReference type="RefSeq" id="XP_003239819.1">
    <property type="nucleotide sequence ID" value="XM_003239771.1"/>
</dbReference>
<evidence type="ECO:0000256" key="6">
    <source>
        <dbReference type="ARBA" id="ARBA00023136"/>
    </source>
</evidence>
<keyword evidence="4 7" id="KW-0256">Endoplasmic reticulum</keyword>
<keyword evidence="6 7" id="KW-0472">Membrane</keyword>
<dbReference type="GO" id="GO:0005789">
    <property type="term" value="C:endoplasmic reticulum membrane"/>
    <property type="evidence" value="ECO:0007669"/>
    <property type="project" value="UniProtKB-SubCell"/>
</dbReference>
<comment type="function">
    <text evidence="7">May be involved in the degradation of misfolded endoplasmic reticulum (ER) luminal proteins.</text>
</comment>
<feature type="transmembrane region" description="Helical" evidence="7">
    <location>
        <begin position="167"/>
        <end position="184"/>
    </location>
</feature>
<evidence type="ECO:0000256" key="7">
    <source>
        <dbReference type="RuleBase" id="RU363059"/>
    </source>
</evidence>
<dbReference type="EMBL" id="CP002173">
    <property type="protein sequence ID" value="AEA38921.1"/>
    <property type="molecule type" value="Genomic_DNA"/>
</dbReference>
<dbReference type="Proteomes" id="UP000243423">
    <property type="component" value="Nucleomorph 2"/>
</dbReference>
<evidence type="ECO:0000313" key="9">
    <source>
        <dbReference type="Proteomes" id="UP000243423"/>
    </source>
</evidence>
<feature type="transmembrane region" description="Helical" evidence="7">
    <location>
        <begin position="140"/>
        <end position="161"/>
    </location>
</feature>
<feature type="transmembrane region" description="Helical" evidence="7">
    <location>
        <begin position="53"/>
        <end position="75"/>
    </location>
</feature>
<name>F2HHX5_9CRYP</name>
<geneLocation type="nucleomorph" evidence="8"/>
<keyword evidence="8" id="KW-0542">Nucleomorph</keyword>
<dbReference type="GeneID" id="10447162"/>